<evidence type="ECO:0000313" key="3">
    <source>
        <dbReference type="Proteomes" id="UP000008635"/>
    </source>
</evidence>
<gene>
    <name evidence="2" type="ordered locus">Deima_2751</name>
</gene>
<keyword evidence="1" id="KW-1133">Transmembrane helix</keyword>
<feature type="transmembrane region" description="Helical" evidence="1">
    <location>
        <begin position="100"/>
        <end position="128"/>
    </location>
</feature>
<sequence precursor="true">MLRALMVEPLKLRRTPTLLLAVGVPLLIGVMGFLALRLGHVADAARLERLSQLMLGLWVATALPLGTAILGAQVVALEDGHLKHVLTQPVSRASVYLSKLAALLALLALGTAVLVGAYALVAGLAGILDGAALKQFARSAGWAGLGALPMAALAIGLSWRFRWPITIGSALVGSAGAAYALSNAVAWKFLPWSYPLALGSGAPTLHTPALLLTAVTFVGFTALGLLAFRTQEPR</sequence>
<feature type="transmembrane region" description="Helical" evidence="1">
    <location>
        <begin position="140"/>
        <end position="159"/>
    </location>
</feature>
<dbReference type="KEGG" id="dmr:Deima_2751"/>
<dbReference type="AlphaFoldDB" id="E8UBE1"/>
<feature type="transmembrane region" description="Helical" evidence="1">
    <location>
        <begin position="54"/>
        <end position="77"/>
    </location>
</feature>
<reference evidence="3" key="2">
    <citation type="submission" date="2011-01" db="EMBL/GenBank/DDBJ databases">
        <title>The complete genome of Deinococcus maricopensis DSM 21211.</title>
        <authorList>
            <consortium name="US DOE Joint Genome Institute (JGI-PGF)"/>
            <person name="Lucas S."/>
            <person name="Copeland A."/>
            <person name="Lapidus A."/>
            <person name="Goodwin L."/>
            <person name="Pitluck S."/>
            <person name="Kyrpides N."/>
            <person name="Mavromatis K."/>
            <person name="Pagani I."/>
            <person name="Ivanova N."/>
            <person name="Ovchinnikova G."/>
            <person name="Zeytun A."/>
            <person name="Detter J.C."/>
            <person name="Han C."/>
            <person name="Land M."/>
            <person name="Hauser L."/>
            <person name="Markowitz V."/>
            <person name="Cheng J.-F."/>
            <person name="Hugenholtz P."/>
            <person name="Woyke T."/>
            <person name="Wu D."/>
            <person name="Pukall R."/>
            <person name="Gehrich-Schroeter G."/>
            <person name="Brambilla E."/>
            <person name="Klenk H.-P."/>
            <person name="Eisen J.A."/>
        </authorList>
    </citation>
    <scope>NUCLEOTIDE SEQUENCE [LARGE SCALE GENOMIC DNA]</scope>
    <source>
        <strain evidence="3">DSM 21211 / LMG 22137 / NRRL B-23946 / LB-34</strain>
    </source>
</reference>
<protein>
    <submittedName>
        <fullName evidence="2">Uncharacterized protein</fullName>
    </submittedName>
</protein>
<proteinExistence type="predicted"/>
<feature type="transmembrane region" description="Helical" evidence="1">
    <location>
        <begin position="210"/>
        <end position="228"/>
    </location>
</feature>
<dbReference type="HOGENOM" id="CLU_086622_5_0_0"/>
<dbReference type="EMBL" id="CP002454">
    <property type="protein sequence ID" value="ADV68380.1"/>
    <property type="molecule type" value="Genomic_DNA"/>
</dbReference>
<keyword evidence="1" id="KW-0812">Transmembrane</keyword>
<keyword evidence="3" id="KW-1185">Reference proteome</keyword>
<keyword evidence="1" id="KW-0472">Membrane</keyword>
<dbReference type="OrthoDB" id="9781996at2"/>
<evidence type="ECO:0000313" key="2">
    <source>
        <dbReference type="EMBL" id="ADV68380.1"/>
    </source>
</evidence>
<reference evidence="2 3" key="1">
    <citation type="journal article" date="2011" name="Stand. Genomic Sci.">
        <title>Complete genome sequence of Deinococcus maricopensis type strain (LB-34).</title>
        <authorList>
            <person name="Pukall R."/>
            <person name="Zeytun A."/>
            <person name="Lucas S."/>
            <person name="Lapidus A."/>
            <person name="Hammon N."/>
            <person name="Deshpande S."/>
            <person name="Nolan M."/>
            <person name="Cheng J.F."/>
            <person name="Pitluck S."/>
            <person name="Liolios K."/>
            <person name="Pagani I."/>
            <person name="Mikhailova N."/>
            <person name="Ivanova N."/>
            <person name="Mavromatis K."/>
            <person name="Pati A."/>
            <person name="Tapia R."/>
            <person name="Han C."/>
            <person name="Goodwin L."/>
            <person name="Chen A."/>
            <person name="Palaniappan K."/>
            <person name="Land M."/>
            <person name="Hauser L."/>
            <person name="Chang Y.J."/>
            <person name="Jeffries C.D."/>
            <person name="Brambilla E.M."/>
            <person name="Rohde M."/>
            <person name="Goker M."/>
            <person name="Detter J.C."/>
            <person name="Woyke T."/>
            <person name="Bristow J."/>
            <person name="Eisen J.A."/>
            <person name="Markowitz V."/>
            <person name="Hugenholtz P."/>
            <person name="Kyrpides N.C."/>
            <person name="Klenk H.P."/>
        </authorList>
    </citation>
    <scope>NUCLEOTIDE SEQUENCE [LARGE SCALE GENOMIC DNA]</scope>
    <source>
        <strain evidence="3">DSM 21211 / LMG 22137 / NRRL B-23946 / LB-34</strain>
    </source>
</reference>
<feature type="transmembrane region" description="Helical" evidence="1">
    <location>
        <begin position="171"/>
        <end position="190"/>
    </location>
</feature>
<evidence type="ECO:0000256" key="1">
    <source>
        <dbReference type="SAM" id="Phobius"/>
    </source>
</evidence>
<accession>E8UBE1</accession>
<dbReference type="Proteomes" id="UP000008635">
    <property type="component" value="Chromosome"/>
</dbReference>
<dbReference type="STRING" id="709986.Deima_2751"/>
<dbReference type="CDD" id="cd21809">
    <property type="entry name" value="ABC-2_lan_permease-like"/>
    <property type="match status" value="1"/>
</dbReference>
<organism evidence="2 3">
    <name type="scientific">Deinococcus maricopensis (strain DSM 21211 / LMG 22137 / NRRL B-23946 / LB-34)</name>
    <dbReference type="NCBI Taxonomy" id="709986"/>
    <lineage>
        <taxon>Bacteria</taxon>
        <taxon>Thermotogati</taxon>
        <taxon>Deinococcota</taxon>
        <taxon>Deinococci</taxon>
        <taxon>Deinococcales</taxon>
        <taxon>Deinococcaceae</taxon>
        <taxon>Deinococcus</taxon>
    </lineage>
</organism>
<dbReference type="RefSeq" id="WP_013557884.1">
    <property type="nucleotide sequence ID" value="NC_014958.1"/>
</dbReference>
<dbReference type="Pfam" id="PF12730">
    <property type="entry name" value="ABC2_membrane_4"/>
    <property type="match status" value="1"/>
</dbReference>
<name>E8UBE1_DEIML</name>